<proteinExistence type="predicted"/>
<dbReference type="EMBL" id="KN833053">
    <property type="protein sequence ID" value="KIM74941.1"/>
    <property type="molecule type" value="Genomic_DNA"/>
</dbReference>
<dbReference type="OrthoDB" id="2910749at2759"/>
<keyword evidence="2" id="KW-1185">Reference proteome</keyword>
<dbReference type="Proteomes" id="UP000054166">
    <property type="component" value="Unassembled WGS sequence"/>
</dbReference>
<reference evidence="1 2" key="1">
    <citation type="submission" date="2014-04" db="EMBL/GenBank/DDBJ databases">
        <authorList>
            <consortium name="DOE Joint Genome Institute"/>
            <person name="Kuo A."/>
            <person name="Tarkka M."/>
            <person name="Buscot F."/>
            <person name="Kohler A."/>
            <person name="Nagy L.G."/>
            <person name="Floudas D."/>
            <person name="Copeland A."/>
            <person name="Barry K.W."/>
            <person name="Cichocki N."/>
            <person name="Veneault-Fourrey C."/>
            <person name="LaButti K."/>
            <person name="Lindquist E.A."/>
            <person name="Lipzen A."/>
            <person name="Lundell T."/>
            <person name="Morin E."/>
            <person name="Murat C."/>
            <person name="Sun H."/>
            <person name="Tunlid A."/>
            <person name="Henrissat B."/>
            <person name="Grigoriev I.V."/>
            <person name="Hibbett D.S."/>
            <person name="Martin F."/>
            <person name="Nordberg H.P."/>
            <person name="Cantor M.N."/>
            <person name="Hua S.X."/>
        </authorList>
    </citation>
    <scope>NUCLEOTIDE SEQUENCE [LARGE SCALE GENOMIC DNA]</scope>
    <source>
        <strain evidence="1 2">F 1598</strain>
    </source>
</reference>
<reference evidence="2" key="2">
    <citation type="submission" date="2015-01" db="EMBL/GenBank/DDBJ databases">
        <title>Evolutionary Origins and Diversification of the Mycorrhizal Mutualists.</title>
        <authorList>
            <consortium name="DOE Joint Genome Institute"/>
            <consortium name="Mycorrhizal Genomics Consortium"/>
            <person name="Kohler A."/>
            <person name="Kuo A."/>
            <person name="Nagy L.G."/>
            <person name="Floudas D."/>
            <person name="Copeland A."/>
            <person name="Barry K.W."/>
            <person name="Cichocki N."/>
            <person name="Veneault-Fourrey C."/>
            <person name="LaButti K."/>
            <person name="Lindquist E.A."/>
            <person name="Lipzen A."/>
            <person name="Lundell T."/>
            <person name="Morin E."/>
            <person name="Murat C."/>
            <person name="Riley R."/>
            <person name="Ohm R."/>
            <person name="Sun H."/>
            <person name="Tunlid A."/>
            <person name="Henrissat B."/>
            <person name="Grigoriev I.V."/>
            <person name="Hibbett D.S."/>
            <person name="Martin F."/>
        </authorList>
    </citation>
    <scope>NUCLEOTIDE SEQUENCE [LARGE SCALE GENOMIC DNA]</scope>
    <source>
        <strain evidence="2">F 1598</strain>
    </source>
</reference>
<sequence>MQGHPTSSKAWMAKLVCSHIFVDQISKEHKILSNGGEKDIRKYRAALSNVFEVLNEEEMQTLEDNSDRGHGLPEIYE</sequence>
<dbReference type="AlphaFoldDB" id="A0A0C3F4W2"/>
<dbReference type="HOGENOM" id="CLU_2638954_0_0_1"/>
<evidence type="ECO:0000313" key="2">
    <source>
        <dbReference type="Proteomes" id="UP000054166"/>
    </source>
</evidence>
<evidence type="ECO:0000313" key="1">
    <source>
        <dbReference type="EMBL" id="KIM74941.1"/>
    </source>
</evidence>
<name>A0A0C3F4W2_PILCF</name>
<protein>
    <submittedName>
        <fullName evidence="1">Uncharacterized protein</fullName>
    </submittedName>
</protein>
<accession>A0A0C3F4W2</accession>
<gene>
    <name evidence="1" type="ORF">PILCRDRAFT_14005</name>
</gene>
<organism evidence="1 2">
    <name type="scientific">Piloderma croceum (strain F 1598)</name>
    <dbReference type="NCBI Taxonomy" id="765440"/>
    <lineage>
        <taxon>Eukaryota</taxon>
        <taxon>Fungi</taxon>
        <taxon>Dikarya</taxon>
        <taxon>Basidiomycota</taxon>
        <taxon>Agaricomycotina</taxon>
        <taxon>Agaricomycetes</taxon>
        <taxon>Agaricomycetidae</taxon>
        <taxon>Atheliales</taxon>
        <taxon>Atheliaceae</taxon>
        <taxon>Piloderma</taxon>
    </lineage>
</organism>
<dbReference type="InParanoid" id="A0A0C3F4W2"/>